<sequence length="181" mass="19786">MPKLSANAAKAVQETEAVHGGGDFEPLAAGKYLGRLADVKVRDQLNKHGAPQWSAEFQNLVSMETLEGAPGRQWLELTVPTGSKVPASYTNGPEKWAKYQAMVQGRLNAFFEAFGYTADSDTDEMLNEWAIITLKIETIQQGPKEGQLTNRVVDIEAVPEDFDWEAAGVNPMAPNGDDDTF</sequence>
<dbReference type="EMBL" id="MK016495">
    <property type="protein sequence ID" value="AYQ99504.1"/>
    <property type="molecule type" value="Genomic_DNA"/>
</dbReference>
<dbReference type="RefSeq" id="YP_009815953.1">
    <property type="nucleotide sequence ID" value="NC_048101.1"/>
</dbReference>
<gene>
    <name evidence="1" type="primary">49</name>
    <name evidence="1" type="ORF">PBI_GOODMAN_49</name>
</gene>
<dbReference type="Proteomes" id="UP000279037">
    <property type="component" value="Segment"/>
</dbReference>
<accession>A0A3G3LZB4</accession>
<organism evidence="1 2">
    <name type="scientific">Microbacterium phage Goodman</name>
    <dbReference type="NCBI Taxonomy" id="2484206"/>
    <lineage>
        <taxon>Viruses</taxon>
        <taxon>Duplodnaviria</taxon>
        <taxon>Heunggongvirae</taxon>
        <taxon>Uroviricota</taxon>
        <taxon>Caudoviricetes</taxon>
        <taxon>Goodmanvirus</taxon>
        <taxon>Goodmanvirus goodman</taxon>
    </lineage>
</organism>
<dbReference type="GeneID" id="55007199"/>
<evidence type="ECO:0000313" key="2">
    <source>
        <dbReference type="Proteomes" id="UP000279037"/>
    </source>
</evidence>
<dbReference type="KEGG" id="vg:55007199"/>
<protein>
    <submittedName>
        <fullName evidence="1">Uncharacterized protein</fullName>
    </submittedName>
</protein>
<evidence type="ECO:0000313" key="1">
    <source>
        <dbReference type="EMBL" id="AYQ99504.1"/>
    </source>
</evidence>
<keyword evidence="2" id="KW-1185">Reference proteome</keyword>
<proteinExistence type="predicted"/>
<reference evidence="1 2" key="1">
    <citation type="submission" date="2018-10" db="EMBL/GenBank/DDBJ databases">
        <authorList>
            <person name="Garlena R.A."/>
            <person name="Russell D.A."/>
            <person name="Pope W.H."/>
            <person name="Jacobs-Sera D."/>
            <person name="Hatfull G.F."/>
        </authorList>
    </citation>
    <scope>NUCLEOTIDE SEQUENCE [LARGE SCALE GENOMIC DNA]</scope>
</reference>
<name>A0A3G3LZB4_9CAUD</name>